<evidence type="ECO:0000313" key="9">
    <source>
        <dbReference type="Proteomes" id="UP000316981"/>
    </source>
</evidence>
<accession>S3TEF9</accession>
<dbReference type="GeneID" id="45417690"/>
<dbReference type="PANTHER" id="PTHR24567:SF74">
    <property type="entry name" value="HTH-TYPE TRANSCRIPTIONAL REGULATOR ARCR"/>
    <property type="match status" value="1"/>
</dbReference>
<protein>
    <submittedName>
        <fullName evidence="7">Crp/Fnr family transcriptional regulator</fullName>
    </submittedName>
</protein>
<name>S3TEF9_9GAMM</name>
<keyword evidence="2" id="KW-0238">DNA-binding</keyword>
<dbReference type="SMART" id="SM00100">
    <property type="entry name" value="cNMP"/>
    <property type="match status" value="1"/>
</dbReference>
<dbReference type="InterPro" id="IPR050397">
    <property type="entry name" value="Env_Response_Regulators"/>
</dbReference>
<evidence type="ECO:0000313" key="7">
    <source>
        <dbReference type="EMBL" id="TVT81060.1"/>
    </source>
</evidence>
<dbReference type="EMBL" id="VMTP01000061">
    <property type="protein sequence ID" value="TVT81060.1"/>
    <property type="molecule type" value="Genomic_DNA"/>
</dbReference>
<dbReference type="PROSITE" id="PS50042">
    <property type="entry name" value="CNMP_BINDING_3"/>
    <property type="match status" value="1"/>
</dbReference>
<evidence type="ECO:0000256" key="3">
    <source>
        <dbReference type="ARBA" id="ARBA00023163"/>
    </source>
</evidence>
<keyword evidence="1" id="KW-0805">Transcription regulation</keyword>
<evidence type="ECO:0000259" key="4">
    <source>
        <dbReference type="PROSITE" id="PS50042"/>
    </source>
</evidence>
<dbReference type="CDD" id="cd00038">
    <property type="entry name" value="CAP_ED"/>
    <property type="match status" value="1"/>
</dbReference>
<dbReference type="HOGENOM" id="CLU_075053_3_4_6"/>
<gene>
    <name evidence="6" type="ORF">F907_02076</name>
    <name evidence="7" type="ORF">FPV60_11280</name>
</gene>
<reference evidence="7 9" key="2">
    <citation type="submission" date="2019-07" db="EMBL/GenBank/DDBJ databases">
        <title>Draft Genome Sequence of the first blaOXA-58-Harboring Acinetobacter colistiniresistens clinical isolate from Brazil.</title>
        <authorList>
            <person name="Favaro L.S."/>
            <person name="Paula-Petroli S.B."/>
            <person name="Moura C.F."/>
            <person name="Tognim M.C.B."/>
            <person name="Venancio E.J."/>
            <person name="Yamada-Ogatta S.F."/>
            <person name="Carrara-Marroni F.E."/>
        </authorList>
    </citation>
    <scope>NUCLEOTIDE SEQUENCE [LARGE SCALE GENOMIC DNA]</scope>
    <source>
        <strain evidence="7 9">DL</strain>
    </source>
</reference>
<dbReference type="InterPro" id="IPR036390">
    <property type="entry name" value="WH_DNA-bd_sf"/>
</dbReference>
<dbReference type="InterPro" id="IPR014710">
    <property type="entry name" value="RmlC-like_jellyroll"/>
</dbReference>
<dbReference type="SMART" id="SM00419">
    <property type="entry name" value="HTH_CRP"/>
    <property type="match status" value="1"/>
</dbReference>
<evidence type="ECO:0000256" key="2">
    <source>
        <dbReference type="ARBA" id="ARBA00023125"/>
    </source>
</evidence>
<dbReference type="GO" id="GO:0003677">
    <property type="term" value="F:DNA binding"/>
    <property type="evidence" value="ECO:0007669"/>
    <property type="project" value="UniProtKB-KW"/>
</dbReference>
<dbReference type="InterPro" id="IPR036388">
    <property type="entry name" value="WH-like_DNA-bd_sf"/>
</dbReference>
<dbReference type="PANTHER" id="PTHR24567">
    <property type="entry name" value="CRP FAMILY TRANSCRIPTIONAL REGULATORY PROTEIN"/>
    <property type="match status" value="1"/>
</dbReference>
<dbReference type="PROSITE" id="PS51063">
    <property type="entry name" value="HTH_CRP_2"/>
    <property type="match status" value="1"/>
</dbReference>
<dbReference type="InterPro" id="IPR018490">
    <property type="entry name" value="cNMP-bd_dom_sf"/>
</dbReference>
<dbReference type="Proteomes" id="UP000014559">
    <property type="component" value="Unassembled WGS sequence"/>
</dbReference>
<dbReference type="Pfam" id="PF13545">
    <property type="entry name" value="HTH_Crp_2"/>
    <property type="match status" value="1"/>
</dbReference>
<dbReference type="Pfam" id="PF00027">
    <property type="entry name" value="cNMP_binding"/>
    <property type="match status" value="1"/>
</dbReference>
<reference evidence="6 8" key="1">
    <citation type="submission" date="2013-06" db="EMBL/GenBank/DDBJ databases">
        <title>The Genome Sequence of Acinetobacter sp. NIPH 2036.</title>
        <authorList>
            <consortium name="The Broad Institute Genome Sequencing Platform"/>
            <consortium name="The Broad Institute Genome Sequencing Center for Infectious Disease"/>
            <person name="Cerqueira G."/>
            <person name="Feldgarden M."/>
            <person name="Courvalin P."/>
            <person name="Perichon B."/>
            <person name="Grillot-Courvalin C."/>
            <person name="Clermont D."/>
            <person name="Rocha E."/>
            <person name="Yoon E.-J."/>
            <person name="Nemec A."/>
            <person name="Young S.K."/>
            <person name="Zeng Q."/>
            <person name="Gargeya S."/>
            <person name="Fitzgerald M."/>
            <person name="Abouelleil A."/>
            <person name="Alvarado L."/>
            <person name="Berlin A.M."/>
            <person name="Chapman S.B."/>
            <person name="Dewar J."/>
            <person name="Goldberg J."/>
            <person name="Griggs A."/>
            <person name="Gujja S."/>
            <person name="Hansen M."/>
            <person name="Howarth C."/>
            <person name="Imamovic A."/>
            <person name="Larimer J."/>
            <person name="McCowan C."/>
            <person name="Murphy C."/>
            <person name="Pearson M."/>
            <person name="Priest M."/>
            <person name="Roberts A."/>
            <person name="Saif S."/>
            <person name="Shea T."/>
            <person name="Sykes S."/>
            <person name="Wortman J."/>
            <person name="Nusbaum C."/>
            <person name="Birren B."/>
        </authorList>
    </citation>
    <scope>NUCLEOTIDE SEQUENCE [LARGE SCALE GENOMIC DNA]</scope>
    <source>
        <strain evidence="6 8">NIPH 2036</strain>
    </source>
</reference>
<dbReference type="SUPFAM" id="SSF51206">
    <property type="entry name" value="cAMP-binding domain-like"/>
    <property type="match status" value="1"/>
</dbReference>
<dbReference type="PATRIC" id="fig|1217696.3.peg.2039"/>
<dbReference type="SUPFAM" id="SSF46785">
    <property type="entry name" value="Winged helix' DNA-binding domain"/>
    <property type="match status" value="1"/>
</dbReference>
<evidence type="ECO:0000256" key="1">
    <source>
        <dbReference type="ARBA" id="ARBA00023015"/>
    </source>
</evidence>
<evidence type="ECO:0000259" key="5">
    <source>
        <dbReference type="PROSITE" id="PS51063"/>
    </source>
</evidence>
<dbReference type="RefSeq" id="WP_016652635.1">
    <property type="nucleotide sequence ID" value="NZ_BHGD02000071.1"/>
</dbReference>
<dbReference type="AlphaFoldDB" id="S3TEF9"/>
<dbReference type="GO" id="GO:0003700">
    <property type="term" value="F:DNA-binding transcription factor activity"/>
    <property type="evidence" value="ECO:0007669"/>
    <property type="project" value="TreeGrafter"/>
</dbReference>
<organism evidence="6 8">
    <name type="scientific">Acinetobacter colistiniresistens</name>
    <dbReference type="NCBI Taxonomy" id="280145"/>
    <lineage>
        <taxon>Bacteria</taxon>
        <taxon>Pseudomonadati</taxon>
        <taxon>Pseudomonadota</taxon>
        <taxon>Gammaproteobacteria</taxon>
        <taxon>Moraxellales</taxon>
        <taxon>Moraxellaceae</taxon>
        <taxon>Acinetobacter</taxon>
    </lineage>
</organism>
<dbReference type="Gene3D" id="2.60.120.10">
    <property type="entry name" value="Jelly Rolls"/>
    <property type="match status" value="1"/>
</dbReference>
<comment type="caution">
    <text evidence="6">The sequence shown here is derived from an EMBL/GenBank/DDBJ whole genome shotgun (WGS) entry which is preliminary data.</text>
</comment>
<dbReference type="GO" id="GO:0005829">
    <property type="term" value="C:cytosol"/>
    <property type="evidence" value="ECO:0007669"/>
    <property type="project" value="TreeGrafter"/>
</dbReference>
<evidence type="ECO:0000313" key="6">
    <source>
        <dbReference type="EMBL" id="EPG38104.1"/>
    </source>
</evidence>
<feature type="domain" description="Cyclic nucleotide-binding" evidence="4">
    <location>
        <begin position="15"/>
        <end position="121"/>
    </location>
</feature>
<feature type="domain" description="HTH crp-type" evidence="5">
    <location>
        <begin position="149"/>
        <end position="221"/>
    </location>
</feature>
<dbReference type="InterPro" id="IPR012318">
    <property type="entry name" value="HTH_CRP"/>
</dbReference>
<keyword evidence="3" id="KW-0804">Transcription</keyword>
<dbReference type="Proteomes" id="UP000316981">
    <property type="component" value="Unassembled WGS sequence"/>
</dbReference>
<dbReference type="EMBL" id="ATGK01000011">
    <property type="protein sequence ID" value="EPG38104.1"/>
    <property type="molecule type" value="Genomic_DNA"/>
</dbReference>
<dbReference type="InterPro" id="IPR000595">
    <property type="entry name" value="cNMP-bd_dom"/>
</dbReference>
<sequence>MLDHIYIQHLQQNSWFSHLAEPFQNFIIEYGKKQIVEKNAAVFSAQDKFDGVYGVLEGSISLGYIDVNGNEAIAAIAEPIMWFGEISLIDQQPRSHDAIALKKSVVLKIPAQPLNDFLLKNPYYWYYFALLTSQKLRYVFLEQIAIQTQSISQRLAQRLLFILEGYGNRALIQDFSIQISQDQLANMLTISRQTVNQELNLFEKQGIIRLGFKKIEVIDIVRLRKLATVGYIKEQ</sequence>
<proteinExistence type="predicted"/>
<evidence type="ECO:0000313" key="8">
    <source>
        <dbReference type="Proteomes" id="UP000014559"/>
    </source>
</evidence>
<dbReference type="Gene3D" id="1.10.10.10">
    <property type="entry name" value="Winged helix-like DNA-binding domain superfamily/Winged helix DNA-binding domain"/>
    <property type="match status" value="1"/>
</dbReference>